<evidence type="ECO:0000256" key="1">
    <source>
        <dbReference type="SAM" id="Phobius"/>
    </source>
</evidence>
<name>A0ABN1JE17_9CLOT</name>
<keyword evidence="1" id="KW-0812">Transmembrane</keyword>
<dbReference type="RefSeq" id="WP_343760112.1">
    <property type="nucleotide sequence ID" value="NZ_BAAACG010000008.1"/>
</dbReference>
<feature type="transmembrane region" description="Helical" evidence="1">
    <location>
        <begin position="7"/>
        <end position="25"/>
    </location>
</feature>
<dbReference type="InterPro" id="IPR007329">
    <property type="entry name" value="FMN-bd"/>
</dbReference>
<dbReference type="Proteomes" id="UP001501510">
    <property type="component" value="Unassembled WGS sequence"/>
</dbReference>
<reference evidence="3 4" key="1">
    <citation type="journal article" date="2019" name="Int. J. Syst. Evol. Microbiol.">
        <title>The Global Catalogue of Microorganisms (GCM) 10K type strain sequencing project: providing services to taxonomists for standard genome sequencing and annotation.</title>
        <authorList>
            <consortium name="The Broad Institute Genomics Platform"/>
            <consortium name="The Broad Institute Genome Sequencing Center for Infectious Disease"/>
            <person name="Wu L."/>
            <person name="Ma J."/>
        </authorList>
    </citation>
    <scope>NUCLEOTIDE SEQUENCE [LARGE SCALE GENOMIC DNA]</scope>
    <source>
        <strain evidence="3 4">JCM 1407</strain>
    </source>
</reference>
<dbReference type="Pfam" id="PF04205">
    <property type="entry name" value="FMN_bind"/>
    <property type="match status" value="1"/>
</dbReference>
<evidence type="ECO:0000313" key="4">
    <source>
        <dbReference type="Proteomes" id="UP001501510"/>
    </source>
</evidence>
<protein>
    <submittedName>
        <fullName evidence="3">FMN-binding protein</fullName>
    </submittedName>
</protein>
<dbReference type="Gene3D" id="3.90.1010.20">
    <property type="match status" value="1"/>
</dbReference>
<accession>A0ABN1JE17</accession>
<keyword evidence="1" id="KW-1133">Transmembrane helix</keyword>
<keyword evidence="4" id="KW-1185">Reference proteome</keyword>
<gene>
    <name evidence="3" type="ORF">GCM10008906_13250</name>
</gene>
<comment type="caution">
    <text evidence="3">The sequence shown here is derived from an EMBL/GenBank/DDBJ whole genome shotgun (WGS) entry which is preliminary data.</text>
</comment>
<keyword evidence="1" id="KW-0472">Membrane</keyword>
<evidence type="ECO:0000259" key="2">
    <source>
        <dbReference type="SMART" id="SM00900"/>
    </source>
</evidence>
<feature type="domain" description="FMN-binding" evidence="2">
    <location>
        <begin position="47"/>
        <end position="125"/>
    </location>
</feature>
<dbReference type="SMART" id="SM00900">
    <property type="entry name" value="FMN_bind"/>
    <property type="match status" value="1"/>
</dbReference>
<organism evidence="3 4">
    <name type="scientific">Clostridium oceanicum</name>
    <dbReference type="NCBI Taxonomy" id="1543"/>
    <lineage>
        <taxon>Bacteria</taxon>
        <taxon>Bacillati</taxon>
        <taxon>Bacillota</taxon>
        <taxon>Clostridia</taxon>
        <taxon>Eubacteriales</taxon>
        <taxon>Clostridiaceae</taxon>
        <taxon>Clostridium</taxon>
    </lineage>
</organism>
<dbReference type="EMBL" id="BAAACG010000008">
    <property type="protein sequence ID" value="GAA0737299.1"/>
    <property type="molecule type" value="Genomic_DNA"/>
</dbReference>
<evidence type="ECO:0000313" key="3">
    <source>
        <dbReference type="EMBL" id="GAA0737299.1"/>
    </source>
</evidence>
<proteinExistence type="predicted"/>
<sequence length="127" mass="13892">MKKIFRVITVICVIFIVSIGGFLYIKSKDLPTINVSNIDLKNVSDGSYIGEYSTSLVKAKVKVNIKNNKILSIDIIEHKCGLGKKAEKITKEIEKSQSLDVDLITGATLSSKVILKAVQVAINKGIK</sequence>